<keyword evidence="2" id="KW-1185">Reference proteome</keyword>
<protein>
    <submittedName>
        <fullName evidence="1">Uncharacterized protein</fullName>
    </submittedName>
</protein>
<evidence type="ECO:0000313" key="2">
    <source>
        <dbReference type="Proteomes" id="UP001153331"/>
    </source>
</evidence>
<gene>
    <name evidence="1" type="ORF">OPT61_g10091</name>
</gene>
<evidence type="ECO:0000313" key="1">
    <source>
        <dbReference type="EMBL" id="KAJ8105574.1"/>
    </source>
</evidence>
<name>A0ACC2HR65_9PLEO</name>
<organism evidence="1 2">
    <name type="scientific">Boeremia exigua</name>
    <dbReference type="NCBI Taxonomy" id="749465"/>
    <lineage>
        <taxon>Eukaryota</taxon>
        <taxon>Fungi</taxon>
        <taxon>Dikarya</taxon>
        <taxon>Ascomycota</taxon>
        <taxon>Pezizomycotina</taxon>
        <taxon>Dothideomycetes</taxon>
        <taxon>Pleosporomycetidae</taxon>
        <taxon>Pleosporales</taxon>
        <taxon>Pleosporineae</taxon>
        <taxon>Didymellaceae</taxon>
        <taxon>Boeremia</taxon>
    </lineage>
</organism>
<dbReference type="Proteomes" id="UP001153331">
    <property type="component" value="Unassembled WGS sequence"/>
</dbReference>
<comment type="caution">
    <text evidence="1">The sequence shown here is derived from an EMBL/GenBank/DDBJ whole genome shotgun (WGS) entry which is preliminary data.</text>
</comment>
<reference evidence="1" key="1">
    <citation type="submission" date="2022-11" db="EMBL/GenBank/DDBJ databases">
        <title>Genome Sequence of Boeremia exigua.</title>
        <authorList>
            <person name="Buettner E."/>
        </authorList>
    </citation>
    <scope>NUCLEOTIDE SEQUENCE</scope>
    <source>
        <strain evidence="1">CU02</strain>
    </source>
</reference>
<sequence length="420" mass="45587">MRFDTPMLLVLLNSNLANALPATWDNALVSSASTLPRVASQDPSIALDQLAKLTSFANKQTQDSLNVCRKPKHGLCTPSKLLVRREWGTLSKKERKAYISAVKCLQKKKAAKPSALIPGAISRFDDWVGTHINQTMAQYYSGTFLAWHRYFTWAYEQSLRTECGYTGTQPYWDWAKTAVTGLEKSPVFDGSDTSMSGNGAYIPGNELGQITLAASPGTGLPDNYLPAGYGGGCVESGPFKNISVNLGPVRLPLINGSLIISSDRFTYNPRCLTRDLTDAINRQYSNASAVVSNILDHDNIADFQLTMQGVPGSGNVGIHGGGHYSLGGDPGRDPYVSPADPVFYLHHAQIDRVWWIWQALNAKTAFGDEGISGTGTFLNAPPSANTTLDTSVNLGYAWEGVLPMRDLMSTVAGPFCYVYL</sequence>
<proteinExistence type="predicted"/>
<accession>A0ACC2HR65</accession>
<dbReference type="EMBL" id="JAPHNI010001448">
    <property type="protein sequence ID" value="KAJ8105574.1"/>
    <property type="molecule type" value="Genomic_DNA"/>
</dbReference>